<organism evidence="2 3">
    <name type="scientific">Taylorella equigenitalis (strain MCE9)</name>
    <dbReference type="NCBI Taxonomy" id="937774"/>
    <lineage>
        <taxon>Bacteria</taxon>
        <taxon>Pseudomonadati</taxon>
        <taxon>Pseudomonadota</taxon>
        <taxon>Betaproteobacteria</taxon>
        <taxon>Burkholderiales</taxon>
        <taxon>Alcaligenaceae</taxon>
        <taxon>Taylorella</taxon>
    </lineage>
</organism>
<dbReference type="InterPro" id="IPR042230">
    <property type="entry name" value="CusF_sf"/>
</dbReference>
<dbReference type="Pfam" id="PF11604">
    <property type="entry name" value="CusF_Ec"/>
    <property type="match status" value="1"/>
</dbReference>
<dbReference type="InterPro" id="IPR021647">
    <property type="entry name" value="CusF_Ec"/>
</dbReference>
<reference evidence="2 3" key="1">
    <citation type="journal article" date="2011" name="J. Bacteriol.">
        <title>Genome sequence of Taylorella equigenitalis MCE9, the causative agent of contagious equine metritis.</title>
        <authorList>
            <person name="Hebert L."/>
            <person name="Moumen B."/>
            <person name="Duquesne F."/>
            <person name="Breuil M.F."/>
            <person name="Laugier C."/>
            <person name="Batto J.M."/>
            <person name="Renault P."/>
            <person name="Petry S."/>
        </authorList>
    </citation>
    <scope>NUCLEOTIDE SEQUENCE [LARGE SCALE GENOMIC DNA]</scope>
    <source>
        <strain evidence="2 3">MCE9</strain>
    </source>
</reference>
<dbReference type="EMBL" id="CP002456">
    <property type="protein sequence ID" value="ADU91746.1"/>
    <property type="molecule type" value="Genomic_DNA"/>
</dbReference>
<dbReference type="KEGG" id="teq:TEQUI_0808"/>
<protein>
    <submittedName>
        <fullName evidence="2">Uncharacterized protein</fullName>
    </submittedName>
</protein>
<keyword evidence="1" id="KW-0732">Signal</keyword>
<accession>A0A654KIM4</accession>
<feature type="chain" id="PRO_5024894161" evidence="1">
    <location>
        <begin position="20"/>
        <end position="92"/>
    </location>
</feature>
<name>A0A654KIM4_TAYEM</name>
<feature type="signal peptide" evidence="1">
    <location>
        <begin position="1"/>
        <end position="19"/>
    </location>
</feature>
<dbReference type="AlphaFoldDB" id="A0A654KIM4"/>
<evidence type="ECO:0000313" key="2">
    <source>
        <dbReference type="EMBL" id="ADU91746.1"/>
    </source>
</evidence>
<proteinExistence type="predicted"/>
<sequence length="92" mass="9764">MKKALLGILLAAGTSVAFAQAVGSSKGEVRRIDTAKSTIAIKHGPISDLELPAMTLVYDIPANLLNGIKAGDTVSFTAKHENKKYIITEIKK</sequence>
<evidence type="ECO:0000256" key="1">
    <source>
        <dbReference type="SAM" id="SignalP"/>
    </source>
</evidence>
<dbReference type="Gene3D" id="2.40.50.320">
    <property type="entry name" value="Copper binding periplasmic protein CusF"/>
    <property type="match status" value="1"/>
</dbReference>
<evidence type="ECO:0000313" key="3">
    <source>
        <dbReference type="Proteomes" id="UP000007472"/>
    </source>
</evidence>
<dbReference type="Proteomes" id="UP000007472">
    <property type="component" value="Chromosome"/>
</dbReference>
<gene>
    <name evidence="2" type="ordered locus">TEQUI_0808</name>
</gene>